<dbReference type="Proteomes" id="UP000632138">
    <property type="component" value="Unassembled WGS sequence"/>
</dbReference>
<protein>
    <recommendedName>
        <fullName evidence="3">Nuclear transport factor 2 family protein</fullName>
    </recommendedName>
</protein>
<proteinExistence type="predicted"/>
<gene>
    <name evidence="1" type="ORF">JIG36_35745</name>
</gene>
<name>A0ABS2AM62_9ACTN</name>
<keyword evidence="2" id="KW-1185">Reference proteome</keyword>
<reference evidence="1 2" key="1">
    <citation type="submission" date="2021-01" db="EMBL/GenBank/DDBJ databases">
        <title>Actinoplanes sp. nov. LDG1-06 isolated from lichen.</title>
        <authorList>
            <person name="Saeng-In P."/>
            <person name="Phongsopitanun W."/>
            <person name="Kanchanasin P."/>
            <person name="Yuki M."/>
            <person name="Kudo T."/>
            <person name="Ohkuma M."/>
            <person name="Tanasupawat S."/>
        </authorList>
    </citation>
    <scope>NUCLEOTIDE SEQUENCE [LARGE SCALE GENOMIC DNA]</scope>
    <source>
        <strain evidence="1 2">LDG1-06</strain>
    </source>
</reference>
<dbReference type="SUPFAM" id="SSF54427">
    <property type="entry name" value="NTF2-like"/>
    <property type="match status" value="1"/>
</dbReference>
<dbReference type="InterPro" id="IPR032710">
    <property type="entry name" value="NTF2-like_dom_sf"/>
</dbReference>
<evidence type="ECO:0008006" key="3">
    <source>
        <dbReference type="Google" id="ProtNLM"/>
    </source>
</evidence>
<dbReference type="EMBL" id="JAENHP010000016">
    <property type="protein sequence ID" value="MBM2620868.1"/>
    <property type="molecule type" value="Genomic_DNA"/>
</dbReference>
<sequence>MNEATLRPYVEAHVDALKSNDVAALTEDFAADLRPQLPAVIASLPTPLPLTDAEILSIEAGDEVSVVHNRLVGGDGNAFTMRSEWRLLDGRPRITAGAPA</sequence>
<evidence type="ECO:0000313" key="1">
    <source>
        <dbReference type="EMBL" id="MBM2620868.1"/>
    </source>
</evidence>
<dbReference type="RefSeq" id="WP_203380842.1">
    <property type="nucleotide sequence ID" value="NZ_JAENHP010000016.1"/>
</dbReference>
<comment type="caution">
    <text evidence="1">The sequence shown here is derived from an EMBL/GenBank/DDBJ whole genome shotgun (WGS) entry which is preliminary data.</text>
</comment>
<evidence type="ECO:0000313" key="2">
    <source>
        <dbReference type="Proteomes" id="UP000632138"/>
    </source>
</evidence>
<organism evidence="1 2">
    <name type="scientific">Paractinoplanes ovalisporus</name>
    <dbReference type="NCBI Taxonomy" id="2810368"/>
    <lineage>
        <taxon>Bacteria</taxon>
        <taxon>Bacillati</taxon>
        <taxon>Actinomycetota</taxon>
        <taxon>Actinomycetes</taxon>
        <taxon>Micromonosporales</taxon>
        <taxon>Micromonosporaceae</taxon>
        <taxon>Paractinoplanes</taxon>
    </lineage>
</organism>
<accession>A0ABS2AM62</accession>